<organism evidence="2 4">
    <name type="scientific">Adineta ricciae</name>
    <name type="common">Rotifer</name>
    <dbReference type="NCBI Taxonomy" id="249248"/>
    <lineage>
        <taxon>Eukaryota</taxon>
        <taxon>Metazoa</taxon>
        <taxon>Spiralia</taxon>
        <taxon>Gnathifera</taxon>
        <taxon>Rotifera</taxon>
        <taxon>Eurotatoria</taxon>
        <taxon>Bdelloidea</taxon>
        <taxon>Adinetida</taxon>
        <taxon>Adinetidae</taxon>
        <taxon>Adineta</taxon>
    </lineage>
</organism>
<evidence type="ECO:0000313" key="1">
    <source>
        <dbReference type="EMBL" id="CAF1064107.1"/>
    </source>
</evidence>
<dbReference type="Proteomes" id="UP000663852">
    <property type="component" value="Unassembled WGS sequence"/>
</dbReference>
<reference evidence="2" key="1">
    <citation type="submission" date="2021-02" db="EMBL/GenBank/DDBJ databases">
        <authorList>
            <person name="Nowell W R."/>
        </authorList>
    </citation>
    <scope>NUCLEOTIDE SEQUENCE</scope>
</reference>
<dbReference type="InterPro" id="IPR035979">
    <property type="entry name" value="RBD_domain_sf"/>
</dbReference>
<evidence type="ECO:0000313" key="4">
    <source>
        <dbReference type="Proteomes" id="UP000663852"/>
    </source>
</evidence>
<protein>
    <submittedName>
        <fullName evidence="2">Uncharacterized protein</fullName>
    </submittedName>
</protein>
<dbReference type="AlphaFoldDB" id="A0A814W6E9"/>
<name>A0A814W6E9_ADIRI</name>
<keyword evidence="3" id="KW-1185">Reference proteome</keyword>
<dbReference type="SUPFAM" id="SSF54928">
    <property type="entry name" value="RNA-binding domain, RBD"/>
    <property type="match status" value="1"/>
</dbReference>
<dbReference type="InterPro" id="IPR012677">
    <property type="entry name" value="Nucleotide-bd_a/b_plait_sf"/>
</dbReference>
<dbReference type="OrthoDB" id="19742at2759"/>
<dbReference type="EMBL" id="CAJNOJ010000148">
    <property type="protein sequence ID" value="CAF1200817.1"/>
    <property type="molecule type" value="Genomic_DNA"/>
</dbReference>
<dbReference type="GO" id="GO:0003676">
    <property type="term" value="F:nucleic acid binding"/>
    <property type="evidence" value="ECO:0007669"/>
    <property type="project" value="InterPro"/>
</dbReference>
<evidence type="ECO:0000313" key="3">
    <source>
        <dbReference type="Proteomes" id="UP000663828"/>
    </source>
</evidence>
<comment type="caution">
    <text evidence="2">The sequence shown here is derived from an EMBL/GenBank/DDBJ whole genome shotgun (WGS) entry which is preliminary data.</text>
</comment>
<proteinExistence type="predicted"/>
<dbReference type="Gene3D" id="3.30.70.330">
    <property type="match status" value="1"/>
</dbReference>
<evidence type="ECO:0000313" key="2">
    <source>
        <dbReference type="EMBL" id="CAF1200817.1"/>
    </source>
</evidence>
<gene>
    <name evidence="2" type="ORF">EDS130_LOCUS25358</name>
    <name evidence="1" type="ORF">XAT740_LOCUS16449</name>
</gene>
<dbReference type="EMBL" id="CAJNOR010001048">
    <property type="protein sequence ID" value="CAF1064107.1"/>
    <property type="molecule type" value="Genomic_DNA"/>
</dbReference>
<accession>A0A814W6E9</accession>
<sequence>MKKINHWGKIRLKSFNNKAEECRKCVTEHLKRNLLKLTDELDKPKDILINKDALLQSVYEVSVDLPKVDGTNPITISNDMKIDTDDNASSIVQASVRLILRLHSQRALDMMNFAVLHGSPLRIMWPQCDLDLRKSSGVNIFVKNLSDDIDNKSLYDAFSVFSNIVSSKVALAQREEECRLYLTNHHTQRIVTAHVRHAWCDVLLTETDGPITNRILLSTNSHASLPINWTTVASNGGC</sequence>
<dbReference type="Proteomes" id="UP000663828">
    <property type="component" value="Unassembled WGS sequence"/>
</dbReference>